<gene>
    <name evidence="1" type="ORF">GDO78_004907</name>
</gene>
<reference evidence="1" key="1">
    <citation type="thesis" date="2020" institute="ProQuest LLC" country="789 East Eisenhower Parkway, Ann Arbor, MI, USA">
        <title>Comparative Genomics and Chromosome Evolution.</title>
        <authorList>
            <person name="Mudd A.B."/>
        </authorList>
    </citation>
    <scope>NUCLEOTIDE SEQUENCE</scope>
    <source>
        <strain evidence="1">HN-11 Male</strain>
        <tissue evidence="1">Kidney and liver</tissue>
    </source>
</reference>
<evidence type="ECO:0000313" key="1">
    <source>
        <dbReference type="EMBL" id="KAG9488612.1"/>
    </source>
</evidence>
<name>A0A8J6FIP2_ELECQ</name>
<organism evidence="1 2">
    <name type="scientific">Eleutherodactylus coqui</name>
    <name type="common">Puerto Rican coqui</name>
    <dbReference type="NCBI Taxonomy" id="57060"/>
    <lineage>
        <taxon>Eukaryota</taxon>
        <taxon>Metazoa</taxon>
        <taxon>Chordata</taxon>
        <taxon>Craniata</taxon>
        <taxon>Vertebrata</taxon>
        <taxon>Euteleostomi</taxon>
        <taxon>Amphibia</taxon>
        <taxon>Batrachia</taxon>
        <taxon>Anura</taxon>
        <taxon>Neobatrachia</taxon>
        <taxon>Hyloidea</taxon>
        <taxon>Eleutherodactylidae</taxon>
        <taxon>Eleutherodactylinae</taxon>
        <taxon>Eleutherodactylus</taxon>
        <taxon>Eleutherodactylus</taxon>
    </lineage>
</organism>
<keyword evidence="2" id="KW-1185">Reference proteome</keyword>
<dbReference type="Proteomes" id="UP000770717">
    <property type="component" value="Unassembled WGS sequence"/>
</dbReference>
<proteinExistence type="predicted"/>
<comment type="caution">
    <text evidence="1">The sequence shown here is derived from an EMBL/GenBank/DDBJ whole genome shotgun (WGS) entry which is preliminary data.</text>
</comment>
<accession>A0A8J6FIP2</accession>
<dbReference type="AlphaFoldDB" id="A0A8J6FIP2"/>
<protein>
    <submittedName>
        <fullName evidence="1">Uncharacterized protein</fullName>
    </submittedName>
</protein>
<sequence length="94" mass="10613">MNGCGYNCLVLKGRKIKKLIFLAYLAKKTLKIVIGMEKNKIGKRLINFRPKHQTLAGMRSLSTELTNIHGIYCPSNIMEVEQTNIGKNKTKTGF</sequence>
<dbReference type="EMBL" id="WNTK01000002">
    <property type="protein sequence ID" value="KAG9488612.1"/>
    <property type="molecule type" value="Genomic_DNA"/>
</dbReference>
<evidence type="ECO:0000313" key="2">
    <source>
        <dbReference type="Proteomes" id="UP000770717"/>
    </source>
</evidence>